<gene>
    <name evidence="1" type="ORF">HID58_069300</name>
</gene>
<evidence type="ECO:0000313" key="2">
    <source>
        <dbReference type="Proteomes" id="UP000824890"/>
    </source>
</evidence>
<evidence type="ECO:0000313" key="1">
    <source>
        <dbReference type="EMBL" id="KAH0871938.1"/>
    </source>
</evidence>
<keyword evidence="2" id="KW-1185">Reference proteome</keyword>
<dbReference type="EMBL" id="JAGKQM010000016">
    <property type="protein sequence ID" value="KAH0871938.1"/>
    <property type="molecule type" value="Genomic_DNA"/>
</dbReference>
<evidence type="ECO:0008006" key="3">
    <source>
        <dbReference type="Google" id="ProtNLM"/>
    </source>
</evidence>
<dbReference type="Proteomes" id="UP000824890">
    <property type="component" value="Unassembled WGS sequence"/>
</dbReference>
<proteinExistence type="predicted"/>
<organism evidence="1 2">
    <name type="scientific">Brassica napus</name>
    <name type="common">Rape</name>
    <dbReference type="NCBI Taxonomy" id="3708"/>
    <lineage>
        <taxon>Eukaryota</taxon>
        <taxon>Viridiplantae</taxon>
        <taxon>Streptophyta</taxon>
        <taxon>Embryophyta</taxon>
        <taxon>Tracheophyta</taxon>
        <taxon>Spermatophyta</taxon>
        <taxon>Magnoliopsida</taxon>
        <taxon>eudicotyledons</taxon>
        <taxon>Gunneridae</taxon>
        <taxon>Pentapetalae</taxon>
        <taxon>rosids</taxon>
        <taxon>malvids</taxon>
        <taxon>Brassicales</taxon>
        <taxon>Brassicaceae</taxon>
        <taxon>Brassiceae</taxon>
        <taxon>Brassica</taxon>
    </lineage>
</organism>
<sequence>MTSPTSIHTPVIRNTVQRWQRHLLELFALVLPISSNFSQRNSNVFHHLIPVGGFSSGNPRAWSVNILKSTVLSSTSHWERLYLPSSLWERSLLSSSLLVVRNIPASSLSMRGETSPVFKPVLCSSLLERVVKRSAFMALALAFRAFTDHSMVLGLKKAVFNSALLQISSYRSLEDWISLVEDVAAACVLSTASDIGFRSHNVFSDSLNLATLIISKELVHRCVIPLIL</sequence>
<name>A0ABQ7YVM0_BRANA</name>
<accession>A0ABQ7YVM0</accession>
<comment type="caution">
    <text evidence="1">The sequence shown here is derived from an EMBL/GenBank/DDBJ whole genome shotgun (WGS) entry which is preliminary data.</text>
</comment>
<protein>
    <recommendedName>
        <fullName evidence="3">RNase H type-1 domain-containing protein</fullName>
    </recommendedName>
</protein>
<reference evidence="1 2" key="1">
    <citation type="submission" date="2021-05" db="EMBL/GenBank/DDBJ databases">
        <title>Genome Assembly of Synthetic Allotetraploid Brassica napus Reveals Homoeologous Exchanges between Subgenomes.</title>
        <authorList>
            <person name="Davis J.T."/>
        </authorList>
    </citation>
    <scope>NUCLEOTIDE SEQUENCE [LARGE SCALE GENOMIC DNA]</scope>
    <source>
        <strain evidence="2">cv. Da-Ae</strain>
        <tissue evidence="1">Seedling</tissue>
    </source>
</reference>